<keyword evidence="13 19" id="KW-0175">Coiled coil</keyword>
<keyword evidence="23" id="KW-1185">Reference proteome</keyword>
<reference evidence="22 23" key="1">
    <citation type="submission" date="2018-03" db="EMBL/GenBank/DDBJ databases">
        <title>Draft genome sequence of Rohu Carp (Labeo rohita).</title>
        <authorList>
            <person name="Das P."/>
            <person name="Kushwaha B."/>
            <person name="Joshi C.G."/>
            <person name="Kumar D."/>
            <person name="Nagpure N.S."/>
            <person name="Sahoo L."/>
            <person name="Das S.P."/>
            <person name="Bit A."/>
            <person name="Patnaik S."/>
            <person name="Meher P.K."/>
            <person name="Jayasankar P."/>
            <person name="Koringa P.G."/>
            <person name="Patel N.V."/>
            <person name="Hinsu A.T."/>
            <person name="Kumar R."/>
            <person name="Pandey M."/>
            <person name="Agarwal S."/>
            <person name="Srivastava S."/>
            <person name="Singh M."/>
            <person name="Iquebal M.A."/>
            <person name="Jaiswal S."/>
            <person name="Angadi U.B."/>
            <person name="Kumar N."/>
            <person name="Raza M."/>
            <person name="Shah T.M."/>
            <person name="Rai A."/>
            <person name="Jena J.K."/>
        </authorList>
    </citation>
    <scope>NUCLEOTIDE SEQUENCE [LARGE SCALE GENOMIC DNA]</scope>
    <source>
        <strain evidence="22">DASCIFA01</strain>
        <tissue evidence="22">Testis</tissue>
    </source>
</reference>
<feature type="compositionally biased region" description="Acidic residues" evidence="20">
    <location>
        <begin position="955"/>
        <end position="970"/>
    </location>
</feature>
<dbReference type="CDD" id="cd11893">
    <property type="entry name" value="SH3_MIA3"/>
    <property type="match status" value="1"/>
</dbReference>
<feature type="compositionally biased region" description="Low complexity" evidence="20">
    <location>
        <begin position="1658"/>
        <end position="1676"/>
    </location>
</feature>
<comment type="similarity">
    <text evidence="16">Belongs to the MIA/OTOR family. Tango1 subfamily.</text>
</comment>
<dbReference type="PROSITE" id="PS50002">
    <property type="entry name" value="SH3"/>
    <property type="match status" value="1"/>
</dbReference>
<evidence type="ECO:0000256" key="12">
    <source>
        <dbReference type="ARBA" id="ARBA00022989"/>
    </source>
</evidence>
<keyword evidence="11" id="KW-0653">Protein transport</keyword>
<keyword evidence="15" id="KW-0325">Glycoprotein</keyword>
<keyword evidence="24" id="KW-1267">Proteomics identification</keyword>
<dbReference type="SUPFAM" id="SSF50044">
    <property type="entry name" value="SH3-domain"/>
    <property type="match status" value="1"/>
</dbReference>
<dbReference type="Pfam" id="PF07653">
    <property type="entry name" value="SH3_2"/>
    <property type="match status" value="1"/>
</dbReference>
<evidence type="ECO:0000256" key="1">
    <source>
        <dbReference type="ARBA" id="ARBA00004389"/>
    </source>
</evidence>
<dbReference type="GO" id="GO:0006887">
    <property type="term" value="P:exocytosis"/>
    <property type="evidence" value="ECO:0007669"/>
    <property type="project" value="UniProtKB-KW"/>
</dbReference>
<dbReference type="PANTHER" id="PTHR23158">
    <property type="entry name" value="MELANOMA INHIBITORY ACTIVITY-RELATED"/>
    <property type="match status" value="1"/>
</dbReference>
<feature type="region of interest" description="Disordered" evidence="20">
    <location>
        <begin position="1588"/>
        <end position="1840"/>
    </location>
</feature>
<evidence type="ECO:0000313" key="22">
    <source>
        <dbReference type="EMBL" id="RXN34973.1"/>
    </source>
</evidence>
<dbReference type="SMART" id="SM00326">
    <property type="entry name" value="SH3"/>
    <property type="match status" value="1"/>
</dbReference>
<dbReference type="GO" id="GO:0005789">
    <property type="term" value="C:endoplasmic reticulum membrane"/>
    <property type="evidence" value="ECO:0007669"/>
    <property type="project" value="UniProtKB-SubCell"/>
</dbReference>
<feature type="domain" description="SH3" evidence="21">
    <location>
        <begin position="30"/>
        <end position="92"/>
    </location>
</feature>
<keyword evidence="5" id="KW-0268">Exocytosis</keyword>
<feature type="region of interest" description="Disordered" evidence="20">
    <location>
        <begin position="135"/>
        <end position="828"/>
    </location>
</feature>
<evidence type="ECO:0000256" key="17">
    <source>
        <dbReference type="ARBA" id="ARBA00068894"/>
    </source>
</evidence>
<keyword evidence="9" id="KW-0256">Endoplasmic reticulum</keyword>
<feature type="compositionally biased region" description="Basic and acidic residues" evidence="20">
    <location>
        <begin position="738"/>
        <end position="748"/>
    </location>
</feature>
<feature type="compositionally biased region" description="Basic and acidic residues" evidence="20">
    <location>
        <begin position="457"/>
        <end position="481"/>
    </location>
</feature>
<evidence type="ECO:0000256" key="9">
    <source>
        <dbReference type="ARBA" id="ARBA00022824"/>
    </source>
</evidence>
<comment type="subcellular location">
    <subcellularLocation>
        <location evidence="1">Endoplasmic reticulum membrane</location>
        <topology evidence="1">Single-pass membrane protein</topology>
    </subcellularLocation>
</comment>
<feature type="compositionally biased region" description="Acidic residues" evidence="20">
    <location>
        <begin position="760"/>
        <end position="779"/>
    </location>
</feature>
<evidence type="ECO:0000256" key="10">
    <source>
        <dbReference type="ARBA" id="ARBA00022892"/>
    </source>
</evidence>
<keyword evidence="10" id="KW-0931">ER-Golgi transport</keyword>
<dbReference type="EMBL" id="QBIY01011161">
    <property type="protein sequence ID" value="RXN34973.1"/>
    <property type="molecule type" value="Genomic_DNA"/>
</dbReference>
<evidence type="ECO:0000256" key="3">
    <source>
        <dbReference type="ARBA" id="ARBA00022448"/>
    </source>
</evidence>
<evidence type="ECO:0000256" key="2">
    <source>
        <dbReference type="ARBA" id="ARBA00022443"/>
    </source>
</evidence>
<feature type="compositionally biased region" description="Basic and acidic residues" evidence="20">
    <location>
        <begin position="545"/>
        <end position="555"/>
    </location>
</feature>
<feature type="compositionally biased region" description="Low complexity" evidence="20">
    <location>
        <begin position="215"/>
        <end position="229"/>
    </location>
</feature>
<dbReference type="GO" id="GO:0006888">
    <property type="term" value="P:endoplasmic reticulum to Golgi vesicle-mediated transport"/>
    <property type="evidence" value="ECO:0007669"/>
    <property type="project" value="TreeGrafter"/>
</dbReference>
<keyword evidence="6" id="KW-0597">Phosphoprotein</keyword>
<keyword evidence="4" id="KW-0488">Methylation</keyword>
<evidence type="ECO:0000256" key="6">
    <source>
        <dbReference type="ARBA" id="ARBA00022553"/>
    </source>
</evidence>
<evidence type="ECO:0000313" key="23">
    <source>
        <dbReference type="Proteomes" id="UP000290572"/>
    </source>
</evidence>
<evidence type="ECO:0000256" key="7">
    <source>
        <dbReference type="ARBA" id="ARBA00022692"/>
    </source>
</evidence>
<name>A0A498NSQ6_LABRO</name>
<dbReference type="GO" id="GO:0048731">
    <property type="term" value="P:system development"/>
    <property type="evidence" value="ECO:0007669"/>
    <property type="project" value="UniProtKB-ARBA"/>
</dbReference>
<protein>
    <recommendedName>
        <fullName evidence="17">Transport and Golgi organization protein 1 homolog</fullName>
    </recommendedName>
</protein>
<keyword evidence="2 18" id="KW-0728">SH3 domain</keyword>
<feature type="compositionally biased region" description="Basic and acidic residues" evidence="20">
    <location>
        <begin position="788"/>
        <end position="800"/>
    </location>
</feature>
<feature type="compositionally biased region" description="Pro residues" evidence="20">
    <location>
        <begin position="1775"/>
        <end position="1809"/>
    </location>
</feature>
<keyword evidence="14" id="KW-0472">Membrane</keyword>
<dbReference type="STRING" id="84645.A0A498NSQ6"/>
<accession>A0A498NSQ6</accession>
<evidence type="ECO:0000256" key="20">
    <source>
        <dbReference type="SAM" id="MobiDB-lite"/>
    </source>
</evidence>
<dbReference type="GO" id="GO:0009306">
    <property type="term" value="P:protein secretion"/>
    <property type="evidence" value="ECO:0007669"/>
    <property type="project" value="TreeGrafter"/>
</dbReference>
<proteinExistence type="evidence at protein level"/>
<dbReference type="InterPro" id="IPR036028">
    <property type="entry name" value="SH3-like_dom_sf"/>
</dbReference>
<feature type="compositionally biased region" description="Basic and acidic residues" evidence="20">
    <location>
        <begin position="628"/>
        <end position="642"/>
    </location>
</feature>
<feature type="compositionally biased region" description="Polar residues" evidence="20">
    <location>
        <begin position="341"/>
        <end position="363"/>
    </location>
</feature>
<evidence type="ECO:0000256" key="18">
    <source>
        <dbReference type="PROSITE-ProRule" id="PRU00192"/>
    </source>
</evidence>
<dbReference type="PANTHER" id="PTHR23158:SF54">
    <property type="entry name" value="TRANSPORT AND GOLGI ORGANIZATION PROTEIN 1 HOMOLOG"/>
    <property type="match status" value="1"/>
</dbReference>
<feature type="compositionally biased region" description="Polar residues" evidence="20">
    <location>
        <begin position="801"/>
        <end position="815"/>
    </location>
</feature>
<feature type="compositionally biased region" description="Basic and acidic residues" evidence="20">
    <location>
        <begin position="662"/>
        <end position="677"/>
    </location>
</feature>
<organism evidence="22 23">
    <name type="scientific">Labeo rohita</name>
    <name type="common">Indian major carp</name>
    <name type="synonym">Cyprinus rohita</name>
    <dbReference type="NCBI Taxonomy" id="84645"/>
    <lineage>
        <taxon>Eukaryota</taxon>
        <taxon>Metazoa</taxon>
        <taxon>Chordata</taxon>
        <taxon>Craniata</taxon>
        <taxon>Vertebrata</taxon>
        <taxon>Euteleostomi</taxon>
        <taxon>Actinopterygii</taxon>
        <taxon>Neopterygii</taxon>
        <taxon>Teleostei</taxon>
        <taxon>Ostariophysi</taxon>
        <taxon>Cypriniformes</taxon>
        <taxon>Cyprinidae</taxon>
        <taxon>Labeoninae</taxon>
        <taxon>Labeonini</taxon>
        <taxon>Labeo</taxon>
    </lineage>
</organism>
<feature type="compositionally biased region" description="Acidic residues" evidence="20">
    <location>
        <begin position="484"/>
        <end position="515"/>
    </location>
</feature>
<feature type="compositionally biased region" description="Pro residues" evidence="20">
    <location>
        <begin position="1701"/>
        <end position="1760"/>
    </location>
</feature>
<keyword evidence="7" id="KW-0812">Transmembrane</keyword>
<feature type="region of interest" description="Disordered" evidence="20">
    <location>
        <begin position="1068"/>
        <end position="1092"/>
    </location>
</feature>
<evidence type="ECO:0000256" key="14">
    <source>
        <dbReference type="ARBA" id="ARBA00023136"/>
    </source>
</evidence>
<evidence type="ECO:0000256" key="13">
    <source>
        <dbReference type="ARBA" id="ARBA00023054"/>
    </source>
</evidence>
<feature type="compositionally biased region" description="Low complexity" evidence="20">
    <location>
        <begin position="683"/>
        <end position="694"/>
    </location>
</feature>
<feature type="compositionally biased region" description="Basic and acidic residues" evidence="20">
    <location>
        <begin position="567"/>
        <end position="593"/>
    </location>
</feature>
<feature type="region of interest" description="Disordered" evidence="20">
    <location>
        <begin position="950"/>
        <end position="977"/>
    </location>
</feature>
<keyword evidence="12" id="KW-1133">Transmembrane helix</keyword>
<dbReference type="SUPFAM" id="SSF57997">
    <property type="entry name" value="Tropomyosin"/>
    <property type="match status" value="1"/>
</dbReference>
<gene>
    <name evidence="22" type="ORF">ROHU_035962</name>
</gene>
<evidence type="ECO:0007829" key="24">
    <source>
        <dbReference type="PeptideAtlas" id="A0A498NSQ6"/>
    </source>
</evidence>
<evidence type="ECO:0000256" key="4">
    <source>
        <dbReference type="ARBA" id="ARBA00022481"/>
    </source>
</evidence>
<evidence type="ECO:0000256" key="8">
    <source>
        <dbReference type="ARBA" id="ARBA00022729"/>
    </source>
</evidence>
<comment type="caution">
    <text evidence="22">The sequence shown here is derived from an EMBL/GenBank/DDBJ whole genome shotgun (WGS) entry which is preliminary data.</text>
</comment>
<feature type="compositionally biased region" description="Basic and acidic residues" evidence="20">
    <location>
        <begin position="286"/>
        <end position="296"/>
    </location>
</feature>
<sequence>MLVLYACFPQSSADRRFSDLKRCADEECSMLLGRGKADKDFTGPDCRFLSFKKGETIYVYYKLSGQRSDVWAGSVGNHFGYFPKDYLNINHIYTDKEVEVRTEETDFVCFETGLDKFESYDIDVLLGSTLLLENENSTQESKEPTQNEDPSQVTTTESVEPLESESLDSESTSTLESESVDSESKSIVESESVDLESTSTLESDSVDSESKSLLESESADLESTSTLESESVDSDLKSPPESESVDSDSELLLKSESVDLESTLTLESESVDSELKSPPESESVDSESKSLLKSESVDLESTLTLESESVDSELKSPPESESVDSDSKSLLESESVDSESQSLNESKSVDSDSTLLPESNSVDSDSKSYHESEAVDSDSALPFESESVDSEPKSILESKAFDSDSVLHLKSESVDSESKSLFKSKADDSKSVEVPEKETLLKSTEEDSDSFQPKTDVSSEPKSESKDALPEETEDISKSQDAELISEDAEPEPSDSDAQEDDDDDNDNNDDDDSSELLHNQSDSDFEPREPLQLPLETQTPGLDVVREEPAKTEPNDTDIPLQTPEKTLKDDNTSTLKDAFKTEHEGETKESESLQELAKESLSAADVEEQADFEVKHAQSEDEAEDDKITESSSDARKDIPSEPELESEKQPPALNVSETTEEHDPKKMENVKDLPPKASMNKNENANVNIANDPQDALTNTSETVNESLDEDEKSKEEQLIESPGTAAPLEQTDEQIDKAKNELVDLLKNTLESEQQSPEDEEDVNEDAEELLEDENALLLSSKSHLTEDLHKPKENQQPEGESLESQQSENTTKQEEEPEYSDSVLRLTILRDHLKDEDMERMQKYFGLKNLFKIEAMFSDLDLEMKSARELQTDTEEIERTLDQIMEASENSILDATEDILSERDRKSQEHGKQKEPEVYDVEAAILDGFQEIVFALRQKYSAASDSAPLVEEEQLASETDENIDSEEVKGLDSNIEVTEPPESLEMHEEQNESEVILNSELNLNEDLSHTKDVGLEEDGGHFNRNKDAQIGFEDAEEIQKGPHAILENPVDIGFHFEVDPSSGSLESQSVSDFHDTEASTDSSSSSTSDELWGLVLLIKEYLGVYGEIIITALPEEWRPGPNFHGVPWEPVVVTVVVGALTVLMFCWRTVLAIKGRTYQLTEKQLRDKIQQLLNEKSDAANKITELNDMIKEREEQLKNSEKSLSSSQQEVKGLKNHHQKLQSQWEQMSGSISQLNQKIVDTQEENSNLNEKIAKMHQRIEKYQKTLKSYDEERAKVHVLMDEAKLREDALKAQVLSFEKENGALKEQKKSLLRDAKDWQEKHKKLSEEIRVYHKSQKELEDSLVHKENEIDVLSGCIAELNRLGACDPADLQKDDAKISNGEDAEKKMDTMRLRIKQMMDVSRIKATLSVVEDERNRYMETLLTEQKARQELEEQYQKVMHDQMNLNNEKSHLENQFKNLQQRLEITTELYQQKENALQQKLTQEELERREKETKLSEVDSKAIRSEEEVRALKQKIKDIEEEMQQNERSLKSEVAVQEKKAHENWLKARASERTLVEERRESSTLRQKLVEYRDKISDLEQSLFKLNSGPPDRHMPPQRRGPRPPSDPHGRFSEIGHPLPSRTEMFPPMTSSPCAHDGPMQTAPVSETAEASEQVSSEPVEPVEPLSKSQSQGSFLPSPIRDSPVPAHKSYGPPVMPPNGPPPPMMIRPPNGHPPMMLPEPRFRPPPMDSYGPPPIGPFGPVPPFGRGPPLGPLGPRDVPPEFFGPRGLPPRPFPPGPLPPPGAMIPPPYGGRGFPGPPPLIPQSSRDGEGNVTPASAPPTDTSHQDSAAAEP</sequence>
<feature type="compositionally biased region" description="Basic and acidic residues" evidence="20">
    <location>
        <begin position="390"/>
        <end position="445"/>
    </location>
</feature>
<dbReference type="InterPro" id="IPR051500">
    <property type="entry name" value="cTAGE_MIA/OTOR"/>
</dbReference>
<feature type="compositionally biased region" description="Basic and acidic residues" evidence="20">
    <location>
        <begin position="364"/>
        <end position="373"/>
    </location>
</feature>
<dbReference type="Gene3D" id="2.30.30.40">
    <property type="entry name" value="SH3 Domains"/>
    <property type="match status" value="1"/>
</dbReference>
<dbReference type="GO" id="GO:0035459">
    <property type="term" value="P:vesicle cargo loading"/>
    <property type="evidence" value="ECO:0007669"/>
    <property type="project" value="TreeGrafter"/>
</dbReference>
<evidence type="ECO:0000256" key="15">
    <source>
        <dbReference type="ARBA" id="ARBA00023180"/>
    </source>
</evidence>
<feature type="coiled-coil region" evidence="19">
    <location>
        <begin position="1167"/>
        <end position="1334"/>
    </location>
</feature>
<dbReference type="InterPro" id="IPR001452">
    <property type="entry name" value="SH3_domain"/>
</dbReference>
<evidence type="ECO:0000256" key="5">
    <source>
        <dbReference type="ARBA" id="ARBA00022483"/>
    </source>
</evidence>
<evidence type="ECO:0000256" key="11">
    <source>
        <dbReference type="ARBA" id="ARBA00022927"/>
    </source>
</evidence>
<dbReference type="Gene3D" id="1.20.5.4090">
    <property type="match status" value="1"/>
</dbReference>
<dbReference type="FunFam" id="2.30.30.40:FF:000162">
    <property type="entry name" value="MIA SH3 domain ER export factor 3"/>
    <property type="match status" value="1"/>
</dbReference>
<keyword evidence="3" id="KW-0813">Transport</keyword>
<evidence type="ECO:0000259" key="21">
    <source>
        <dbReference type="PROSITE" id="PS50002"/>
    </source>
</evidence>
<dbReference type="Proteomes" id="UP000290572">
    <property type="component" value="Unassembled WGS sequence"/>
</dbReference>
<dbReference type="GO" id="GO:0070971">
    <property type="term" value="C:endoplasmic reticulum exit site"/>
    <property type="evidence" value="ECO:0007669"/>
    <property type="project" value="TreeGrafter"/>
</dbReference>
<feature type="compositionally biased region" description="Polar residues" evidence="20">
    <location>
        <begin position="699"/>
        <end position="708"/>
    </location>
</feature>
<feature type="compositionally biased region" description="Low complexity" evidence="20">
    <location>
        <begin position="1761"/>
        <end position="1774"/>
    </location>
</feature>
<keyword evidence="8" id="KW-0732">Signal</keyword>
<evidence type="ECO:0000256" key="19">
    <source>
        <dbReference type="SAM" id="Coils"/>
    </source>
</evidence>
<evidence type="ECO:0000256" key="16">
    <source>
        <dbReference type="ARBA" id="ARBA00061139"/>
    </source>
</evidence>